<keyword evidence="2" id="KW-1185">Reference proteome</keyword>
<protein>
    <submittedName>
        <fullName evidence="1">Uncharacterized protein</fullName>
    </submittedName>
</protein>
<evidence type="ECO:0000313" key="2">
    <source>
        <dbReference type="Proteomes" id="UP000001131"/>
    </source>
</evidence>
<dbReference type="HOGENOM" id="CLU_3391615_0_0_9"/>
<accession>A8AZS3</accession>
<gene>
    <name evidence="1" type="ordered locus">SGO_2035</name>
</gene>
<evidence type="ECO:0000313" key="1">
    <source>
        <dbReference type="EMBL" id="ABV09499.1"/>
    </source>
</evidence>
<organism evidence="1 2">
    <name type="scientific">Streptococcus gordonii (strain Challis / ATCC 35105 / BCRC 15272 / CH1 / DL1 / V288)</name>
    <dbReference type="NCBI Taxonomy" id="467705"/>
    <lineage>
        <taxon>Bacteria</taxon>
        <taxon>Bacillati</taxon>
        <taxon>Bacillota</taxon>
        <taxon>Bacilli</taxon>
        <taxon>Lactobacillales</taxon>
        <taxon>Streptococcaceae</taxon>
        <taxon>Streptococcus</taxon>
    </lineage>
</organism>
<name>A8AZS3_STRGC</name>
<dbReference type="Proteomes" id="UP000001131">
    <property type="component" value="Chromosome"/>
</dbReference>
<reference evidence="1 2" key="1">
    <citation type="journal article" date="2007" name="J. Bacteriol.">
        <title>Genome-wide transcriptional changes in Streptococcus gordonii in response to competence signaling peptide.</title>
        <authorList>
            <person name="Vickerman M.M."/>
            <person name="Iobst S."/>
            <person name="Jesionowski A.M."/>
            <person name="Gill S.R."/>
        </authorList>
    </citation>
    <scope>NUCLEOTIDE SEQUENCE [LARGE SCALE GENOMIC DNA]</scope>
    <source>
        <strain evidence="2">Challis / ATCC 35105 / BCRC 15272 / CH1 / DL1 / V288</strain>
    </source>
</reference>
<proteinExistence type="predicted"/>
<sequence length="32" mass="3524">MAYLAESTSSFKTCLSLVALDFAKVSNSRNLR</sequence>
<dbReference type="KEGG" id="sgo:SGO_2035"/>
<dbReference type="AlphaFoldDB" id="A8AZS3"/>
<dbReference type="EMBL" id="CP000725">
    <property type="protein sequence ID" value="ABV09499.1"/>
    <property type="molecule type" value="Genomic_DNA"/>
</dbReference>